<evidence type="ECO:0000256" key="1">
    <source>
        <dbReference type="SAM" id="SignalP"/>
    </source>
</evidence>
<protein>
    <submittedName>
        <fullName evidence="2">Uncharacterized protein</fullName>
    </submittedName>
</protein>
<dbReference type="EMBL" id="BATJ01000011">
    <property type="protein sequence ID" value="GAD68028.1"/>
    <property type="molecule type" value="Genomic_DNA"/>
</dbReference>
<comment type="caution">
    <text evidence="2">The sequence shown here is derived from an EMBL/GenBank/DDBJ whole genome shotgun (WGS) entry which is preliminary data.</text>
</comment>
<organism evidence="2 3">
    <name type="scientific">Vibrio proteolyticus NBRC 13287</name>
    <dbReference type="NCBI Taxonomy" id="1219065"/>
    <lineage>
        <taxon>Bacteria</taxon>
        <taxon>Pseudomonadati</taxon>
        <taxon>Pseudomonadota</taxon>
        <taxon>Gammaproteobacteria</taxon>
        <taxon>Vibrionales</taxon>
        <taxon>Vibrionaceae</taxon>
        <taxon>Vibrio</taxon>
    </lineage>
</organism>
<sequence>MKYLILLLSLCSLSVHSATKDDYSKERWMSWGSFGAIVLATEIHNGKSDYYGLIVECSPSKGKLRISVKDVYSKPGDKIQWETDTKMGNIVNQASMVIRTSEKDTRVNNTIVSAMKAGSWIKFENMARGSSATYTLKGSTKAISSITSCK</sequence>
<dbReference type="STRING" id="1219065.VPR01S_11_00210"/>
<name>U3BN73_VIBPR</name>
<gene>
    <name evidence="2" type="ORF">VPR01S_11_00210</name>
</gene>
<keyword evidence="1" id="KW-0732">Signal</keyword>
<evidence type="ECO:0000313" key="3">
    <source>
        <dbReference type="Proteomes" id="UP000016570"/>
    </source>
</evidence>
<dbReference type="AlphaFoldDB" id="U3BN73"/>
<feature type="signal peptide" evidence="1">
    <location>
        <begin position="1"/>
        <end position="17"/>
    </location>
</feature>
<proteinExistence type="predicted"/>
<dbReference type="RefSeq" id="WP_021705999.1">
    <property type="nucleotide sequence ID" value="NZ_BATJ01000011.1"/>
</dbReference>
<dbReference type="Proteomes" id="UP000016570">
    <property type="component" value="Unassembled WGS sequence"/>
</dbReference>
<reference evidence="2 3" key="1">
    <citation type="submission" date="2013-09" db="EMBL/GenBank/DDBJ databases">
        <title>Whole genome shotgun sequence of Vibrio proteolyticus NBRC 13287.</title>
        <authorList>
            <person name="Isaki S."/>
            <person name="Hosoyama A."/>
            <person name="Numata M."/>
            <person name="Hashimoto M."/>
            <person name="Hosoyama Y."/>
            <person name="Tsuchikane K."/>
            <person name="Noguchi M."/>
            <person name="Hirakata S."/>
            <person name="Ichikawa N."/>
            <person name="Ohji S."/>
            <person name="Yamazoe A."/>
            <person name="Fujita N."/>
        </authorList>
    </citation>
    <scope>NUCLEOTIDE SEQUENCE [LARGE SCALE GENOMIC DNA]</scope>
    <source>
        <strain evidence="2 3">NBRC 13287</strain>
    </source>
</reference>
<evidence type="ECO:0000313" key="2">
    <source>
        <dbReference type="EMBL" id="GAD68028.1"/>
    </source>
</evidence>
<feature type="chain" id="PRO_5004640551" evidence="1">
    <location>
        <begin position="18"/>
        <end position="150"/>
    </location>
</feature>
<accession>U3BN73</accession>
<keyword evidence="3" id="KW-1185">Reference proteome</keyword>